<name>A0A152A3P9_TIELA</name>
<evidence type="ECO:0000256" key="3">
    <source>
        <dbReference type="ARBA" id="ARBA00022483"/>
    </source>
</evidence>
<dbReference type="InterPro" id="IPR046361">
    <property type="entry name" value="EXOC6/Sec15_C"/>
</dbReference>
<evidence type="ECO:0000256" key="1">
    <source>
        <dbReference type="ARBA" id="ARBA00007944"/>
    </source>
</evidence>
<evidence type="ECO:0000313" key="8">
    <source>
        <dbReference type="EMBL" id="KYR00727.1"/>
    </source>
</evidence>
<dbReference type="InterPro" id="IPR042045">
    <property type="entry name" value="EXOC6/Sec15_C_dom1"/>
</dbReference>
<evidence type="ECO:0000313" key="9">
    <source>
        <dbReference type="Proteomes" id="UP000076078"/>
    </source>
</evidence>
<evidence type="ECO:0000256" key="2">
    <source>
        <dbReference type="ARBA" id="ARBA00022448"/>
    </source>
</evidence>
<evidence type="ECO:0000256" key="5">
    <source>
        <dbReference type="SAM" id="MobiDB-lite"/>
    </source>
</evidence>
<dbReference type="GO" id="GO:0090522">
    <property type="term" value="P:vesicle tethering involved in exocytosis"/>
    <property type="evidence" value="ECO:0007669"/>
    <property type="project" value="InterPro"/>
</dbReference>
<dbReference type="Proteomes" id="UP000076078">
    <property type="component" value="Unassembled WGS sequence"/>
</dbReference>
<dbReference type="InParanoid" id="A0A152A3P9"/>
<feature type="region of interest" description="Disordered" evidence="5">
    <location>
        <begin position="1"/>
        <end position="145"/>
    </location>
</feature>
<dbReference type="OMA" id="FPFHSEQ"/>
<dbReference type="Gene3D" id="1.20.58.670">
    <property type="entry name" value="Dsl1p vesicle tethering complex, Tip20p subunit, domain D"/>
    <property type="match status" value="1"/>
</dbReference>
<dbReference type="InterPro" id="IPR007225">
    <property type="entry name" value="EXOC6/Sec15"/>
</dbReference>
<dbReference type="GO" id="GO:0006886">
    <property type="term" value="P:intracellular protein transport"/>
    <property type="evidence" value="ECO:0007669"/>
    <property type="project" value="InterPro"/>
</dbReference>
<evidence type="ECO:0000259" key="6">
    <source>
        <dbReference type="Pfam" id="PF04091"/>
    </source>
</evidence>
<comment type="similarity">
    <text evidence="1">Belongs to the SEC15 family.</text>
</comment>
<organism evidence="8 9">
    <name type="scientific">Tieghemostelium lacteum</name>
    <name type="common">Slime mold</name>
    <name type="synonym">Dictyostelium lacteum</name>
    <dbReference type="NCBI Taxonomy" id="361077"/>
    <lineage>
        <taxon>Eukaryota</taxon>
        <taxon>Amoebozoa</taxon>
        <taxon>Evosea</taxon>
        <taxon>Eumycetozoa</taxon>
        <taxon>Dictyostelia</taxon>
        <taxon>Dictyosteliales</taxon>
        <taxon>Raperosteliaceae</taxon>
        <taxon>Tieghemostelium</taxon>
    </lineage>
</organism>
<gene>
    <name evidence="8" type="ORF">DLAC_02768</name>
</gene>
<dbReference type="FunCoup" id="A0A152A3P9">
    <property type="interactions" value="550"/>
</dbReference>
<keyword evidence="4" id="KW-0175">Coiled coil</keyword>
<feature type="compositionally biased region" description="Basic and acidic residues" evidence="5">
    <location>
        <begin position="23"/>
        <end position="66"/>
    </location>
</feature>
<keyword evidence="3" id="KW-0268">Exocytosis</keyword>
<dbReference type="InterPro" id="IPR048359">
    <property type="entry name" value="EXOC6_Sec15_N"/>
</dbReference>
<protein>
    <submittedName>
        <fullName evidence="8">Exocyst complex subunit 6</fullName>
    </submittedName>
</protein>
<feature type="domain" description="Exocyst complex component EXOC6/Sec15 N-terminal" evidence="7">
    <location>
        <begin position="190"/>
        <end position="356"/>
    </location>
</feature>
<dbReference type="Pfam" id="PF20651">
    <property type="entry name" value="EXOC6_Sec15_N"/>
    <property type="match status" value="1"/>
</dbReference>
<accession>A0A152A3P9</accession>
<dbReference type="GO" id="GO:0000145">
    <property type="term" value="C:exocyst"/>
    <property type="evidence" value="ECO:0007669"/>
    <property type="project" value="TreeGrafter"/>
</dbReference>
<keyword evidence="9" id="KW-1185">Reference proteome</keyword>
<sequence length="995" mass="114226">MSTSKITSSTPVKGSTATPSTPQKEKNIIPTKKDKKDEKKERREKEKLDKLEAKEKKKKEKLDKKEAKKTHKKTKSVSFKPGSPEQEGDKDTESQDEDENDLLTSTGSNNIANTGDKSTGTDGRSPGMEGIYSSDIQDEQEPDEEQLKLRENEMFSSESFLIAVSDTDHLGPAIKSVFENNKDKEVIKSLNAYINQKDQDIEKICGDNHEDFINSVQEFLGLKEQNLDLKQLVINLNYDLQEIGTHYTNKADELFAYKVIKDNIKKTKEILNNCQYVILLAMKIDEYVKNKNYFQAIRNMDQLHNVYLKRLGDFQFARNMDYNIPIMKERIKKAVKEDFNTWMVDIKERSFIIGKLGMVQTAKKLEKEREINPLKIKTTFGENEVMWDKILDIQDSNRSVIGSLSIESSSGIPQAPSSPTSHHHNKNLDALLQQAEERLKKEEFIQNSPFDECSIDFHPLYQCLFIYSSLGLIEEFQSYYTFNRLLQFQLVIQPREIHQDWEVFLQQIAGYFMVESKVMASTDPLLSKSTISDSWNSALVKVTSVLQELFTHCHDTRSLSGFKKFVLIFTETLAYYGYHVQPLYYLLDTMKEKYSQFSIKEAADKFSQILEKESFVNLTVESKEEYETLIAANHLDPTESPLLNSTGATPVPQNSASEAELLEQRLKELPKTYLFSKMVPQFYTLIKKFISEFYEFSDQLTENEDVVIRSTDTLIKKVNEIIYNYLSQSQAVPQIIQIVINLQHLIYACSFFKNYLNSLILGTDSSGGASTGSNSGLKESATKIQLSSQNLLFATKNHGEKLIIKSCEGKIEDLMSSSANINWTPQASEDRPRDYIVDVCVFLDFNLPFIQPLSQNLREEFISKSFKKIAELLSNLLYSEHLKRINLAGIKCFDADLKYMEDFVRQKESAGLSSRNLSSNFSDLRQLVNLLKSDKPEEFGEPSIRNKKYNLITNYQQLYHLLGKFKEEAKLFSSSKEKERNNSVAEAMKKIKSLF</sequence>
<dbReference type="PANTHER" id="PTHR12702">
    <property type="entry name" value="SEC15"/>
    <property type="match status" value="1"/>
</dbReference>
<feature type="domain" description="Exocyst complex subunit EXOC6/Sec15 C-terminal" evidence="6">
    <location>
        <begin position="582"/>
        <end position="962"/>
    </location>
</feature>
<dbReference type="Gene3D" id="1.10.357.30">
    <property type="entry name" value="Exocyst complex subunit Sec15 C-terminal domain, N-terminal subdomain"/>
    <property type="match status" value="1"/>
</dbReference>
<dbReference type="InterPro" id="IPR042044">
    <property type="entry name" value="EXOC6PINT-1/Sec15/Tip20_C_dom2"/>
</dbReference>
<dbReference type="OrthoDB" id="10267033at2759"/>
<feature type="compositionally biased region" description="Polar residues" evidence="5">
    <location>
        <begin position="1"/>
        <end position="22"/>
    </location>
</feature>
<dbReference type="GO" id="GO:0006893">
    <property type="term" value="P:Golgi to plasma membrane transport"/>
    <property type="evidence" value="ECO:0007669"/>
    <property type="project" value="TreeGrafter"/>
</dbReference>
<dbReference type="EMBL" id="LODT01000013">
    <property type="protein sequence ID" value="KYR00727.1"/>
    <property type="molecule type" value="Genomic_DNA"/>
</dbReference>
<dbReference type="GO" id="GO:0016020">
    <property type="term" value="C:membrane"/>
    <property type="evidence" value="ECO:0007669"/>
    <property type="project" value="TreeGrafter"/>
</dbReference>
<comment type="caution">
    <text evidence="8">The sequence shown here is derived from an EMBL/GenBank/DDBJ whole genome shotgun (WGS) entry which is preliminary data.</text>
</comment>
<dbReference type="STRING" id="361077.A0A152A3P9"/>
<dbReference type="PANTHER" id="PTHR12702:SF0">
    <property type="entry name" value="EXOCYST COMPLEX COMPONENT 6"/>
    <property type="match status" value="1"/>
</dbReference>
<dbReference type="FunFam" id="1.20.58.670:FF:000002">
    <property type="entry name" value="Exocyst complex component"/>
    <property type="match status" value="1"/>
</dbReference>
<proteinExistence type="inferred from homology"/>
<reference evidence="8 9" key="1">
    <citation type="submission" date="2015-12" db="EMBL/GenBank/DDBJ databases">
        <title>Dictyostelia acquired genes for synthesis and detection of signals that induce cell-type specialization by lateral gene transfer from prokaryotes.</title>
        <authorList>
            <person name="Gloeckner G."/>
            <person name="Schaap P."/>
        </authorList>
    </citation>
    <scope>NUCLEOTIDE SEQUENCE [LARGE SCALE GENOMIC DNA]</scope>
    <source>
        <strain evidence="8 9">TK</strain>
    </source>
</reference>
<keyword evidence="2" id="KW-0813">Transport</keyword>
<evidence type="ECO:0000259" key="7">
    <source>
        <dbReference type="Pfam" id="PF20651"/>
    </source>
</evidence>
<dbReference type="AlphaFoldDB" id="A0A152A3P9"/>
<dbReference type="Pfam" id="PF04091">
    <property type="entry name" value="Sec15_C"/>
    <property type="match status" value="1"/>
</dbReference>
<feature type="compositionally biased region" description="Polar residues" evidence="5">
    <location>
        <begin position="102"/>
        <end position="122"/>
    </location>
</feature>
<evidence type="ECO:0000256" key="4">
    <source>
        <dbReference type="ARBA" id="ARBA00023054"/>
    </source>
</evidence>